<dbReference type="FunFam" id="3.40.1810.10:FF:000006">
    <property type="entry name" value="Agamous-like MADS-box protein AGL62"/>
    <property type="match status" value="1"/>
</dbReference>
<feature type="region of interest" description="Disordered" evidence="6">
    <location>
        <begin position="79"/>
        <end position="99"/>
    </location>
</feature>
<evidence type="ECO:0000256" key="1">
    <source>
        <dbReference type="ARBA" id="ARBA00004123"/>
    </source>
</evidence>
<keyword evidence="4" id="KW-0804">Transcription</keyword>
<protein>
    <recommendedName>
        <fullName evidence="7">MADS-box domain-containing protein</fullName>
    </recommendedName>
</protein>
<dbReference type="SUPFAM" id="SSF55455">
    <property type="entry name" value="SRF-like"/>
    <property type="match status" value="1"/>
</dbReference>
<dbReference type="PANTHER" id="PTHR11945:SF629">
    <property type="entry name" value="OS02G0164450 PROTEIN"/>
    <property type="match status" value="1"/>
</dbReference>
<dbReference type="Pfam" id="PF00319">
    <property type="entry name" value="SRF-TF"/>
    <property type="match status" value="1"/>
</dbReference>
<evidence type="ECO:0000313" key="9">
    <source>
        <dbReference type="Proteomes" id="UP001187471"/>
    </source>
</evidence>
<evidence type="ECO:0000256" key="6">
    <source>
        <dbReference type="SAM" id="MobiDB-lite"/>
    </source>
</evidence>
<dbReference type="InterPro" id="IPR002100">
    <property type="entry name" value="TF_MADSbox"/>
</dbReference>
<organism evidence="8 9">
    <name type="scientific">Escallonia rubra</name>
    <dbReference type="NCBI Taxonomy" id="112253"/>
    <lineage>
        <taxon>Eukaryota</taxon>
        <taxon>Viridiplantae</taxon>
        <taxon>Streptophyta</taxon>
        <taxon>Embryophyta</taxon>
        <taxon>Tracheophyta</taxon>
        <taxon>Spermatophyta</taxon>
        <taxon>Magnoliopsida</taxon>
        <taxon>eudicotyledons</taxon>
        <taxon>Gunneridae</taxon>
        <taxon>Pentapetalae</taxon>
        <taxon>asterids</taxon>
        <taxon>campanulids</taxon>
        <taxon>Escalloniales</taxon>
        <taxon>Escalloniaceae</taxon>
        <taxon>Escallonia</taxon>
    </lineage>
</organism>
<dbReference type="EMBL" id="JAVXUO010003207">
    <property type="protein sequence ID" value="KAK2965596.1"/>
    <property type="molecule type" value="Genomic_DNA"/>
</dbReference>
<comment type="subcellular location">
    <subcellularLocation>
        <location evidence="1">Nucleus</location>
    </subcellularLocation>
</comment>
<name>A0AA88U1S8_9ASTE</name>
<keyword evidence="2" id="KW-0805">Transcription regulation</keyword>
<keyword evidence="5" id="KW-0539">Nucleus</keyword>
<reference evidence="8" key="1">
    <citation type="submission" date="2022-12" db="EMBL/GenBank/DDBJ databases">
        <title>Draft genome assemblies for two species of Escallonia (Escalloniales).</title>
        <authorList>
            <person name="Chanderbali A."/>
            <person name="Dervinis C."/>
            <person name="Anghel I."/>
            <person name="Soltis D."/>
            <person name="Soltis P."/>
            <person name="Zapata F."/>
        </authorList>
    </citation>
    <scope>NUCLEOTIDE SEQUENCE</scope>
    <source>
        <strain evidence="8">UCBG92.1500</strain>
        <tissue evidence="8">Leaf</tissue>
    </source>
</reference>
<feature type="region of interest" description="Disordered" evidence="6">
    <location>
        <begin position="1"/>
        <end position="20"/>
    </location>
</feature>
<evidence type="ECO:0000256" key="2">
    <source>
        <dbReference type="ARBA" id="ARBA00023015"/>
    </source>
</evidence>
<proteinExistence type="predicted"/>
<sequence>MENNQEKPRRGRQKIEIKKVEKPSQLHVTFSKRRAGLFRKAGEISALCGGEMAVLVRSPANKVYAFGHPSAESILDRYAASRPPGQPDAHANASVDDQPGKAKYLEAKAKLEAEEAREKRIKEVMGGAGGNGLWWEAPIDKLGLDELEKYTAALEALQKNLLTRADELAMASASPSSYLDIPY</sequence>
<feature type="domain" description="MADS-box" evidence="7">
    <location>
        <begin position="10"/>
        <end position="70"/>
    </location>
</feature>
<dbReference type="PROSITE" id="PS50066">
    <property type="entry name" value="MADS_BOX_2"/>
    <property type="match status" value="1"/>
</dbReference>
<dbReference type="PRINTS" id="PR00404">
    <property type="entry name" value="MADSDOMAIN"/>
</dbReference>
<evidence type="ECO:0000256" key="3">
    <source>
        <dbReference type="ARBA" id="ARBA00023125"/>
    </source>
</evidence>
<dbReference type="GO" id="GO:0000981">
    <property type="term" value="F:DNA-binding transcription factor activity, RNA polymerase II-specific"/>
    <property type="evidence" value="ECO:0007669"/>
    <property type="project" value="TreeGrafter"/>
</dbReference>
<gene>
    <name evidence="8" type="ORF">RJ640_008437</name>
</gene>
<evidence type="ECO:0000313" key="8">
    <source>
        <dbReference type="EMBL" id="KAK2965596.1"/>
    </source>
</evidence>
<evidence type="ECO:0000256" key="5">
    <source>
        <dbReference type="ARBA" id="ARBA00023242"/>
    </source>
</evidence>
<dbReference type="AlphaFoldDB" id="A0AA88U1S8"/>
<keyword evidence="9" id="KW-1185">Reference proteome</keyword>
<accession>A0AA88U1S8</accession>
<dbReference type="GO" id="GO:0005634">
    <property type="term" value="C:nucleus"/>
    <property type="evidence" value="ECO:0007669"/>
    <property type="project" value="UniProtKB-SubCell"/>
</dbReference>
<dbReference type="PANTHER" id="PTHR11945">
    <property type="entry name" value="MADS BOX PROTEIN"/>
    <property type="match status" value="1"/>
</dbReference>
<dbReference type="Gene3D" id="3.40.1810.10">
    <property type="entry name" value="Transcription factor, MADS-box"/>
    <property type="match status" value="1"/>
</dbReference>
<evidence type="ECO:0000259" key="7">
    <source>
        <dbReference type="PROSITE" id="PS50066"/>
    </source>
</evidence>
<dbReference type="Proteomes" id="UP001187471">
    <property type="component" value="Unassembled WGS sequence"/>
</dbReference>
<dbReference type="GO" id="GO:0046983">
    <property type="term" value="F:protein dimerization activity"/>
    <property type="evidence" value="ECO:0007669"/>
    <property type="project" value="InterPro"/>
</dbReference>
<dbReference type="InterPro" id="IPR036879">
    <property type="entry name" value="TF_MADSbox_sf"/>
</dbReference>
<comment type="caution">
    <text evidence="8">The sequence shown here is derived from an EMBL/GenBank/DDBJ whole genome shotgun (WGS) entry which is preliminary data.</text>
</comment>
<dbReference type="SMART" id="SM00432">
    <property type="entry name" value="MADS"/>
    <property type="match status" value="1"/>
</dbReference>
<dbReference type="GO" id="GO:0000978">
    <property type="term" value="F:RNA polymerase II cis-regulatory region sequence-specific DNA binding"/>
    <property type="evidence" value="ECO:0007669"/>
    <property type="project" value="TreeGrafter"/>
</dbReference>
<evidence type="ECO:0000256" key="4">
    <source>
        <dbReference type="ARBA" id="ARBA00023163"/>
    </source>
</evidence>
<keyword evidence="3" id="KW-0238">DNA-binding</keyword>